<evidence type="ECO:0000256" key="2">
    <source>
        <dbReference type="ARBA" id="ARBA00022741"/>
    </source>
</evidence>
<dbReference type="InterPro" id="IPR014729">
    <property type="entry name" value="Rossmann-like_a/b/a_fold"/>
</dbReference>
<keyword evidence="4 7" id="KW-0648">Protein biosynthesis</keyword>
<protein>
    <submittedName>
        <fullName evidence="9">Class I tRNA ligase family protein</fullName>
    </submittedName>
</protein>
<keyword evidence="5 7" id="KW-0030">Aminoacyl-tRNA synthetase</keyword>
<evidence type="ECO:0000313" key="10">
    <source>
        <dbReference type="Proteomes" id="UP001163878"/>
    </source>
</evidence>
<dbReference type="InterPro" id="IPR015413">
    <property type="entry name" value="Methionyl/Leucyl_tRNA_Synth"/>
</dbReference>
<name>A0ABY6I2T8_STRPE</name>
<dbReference type="Proteomes" id="UP001163878">
    <property type="component" value="Chromosome"/>
</dbReference>
<comment type="catalytic activity">
    <reaction evidence="6">
        <text>tRNA(Met) + L-methionine + ATP = L-methionyl-tRNA(Met) + AMP + diphosphate</text>
        <dbReference type="Rhea" id="RHEA:13481"/>
        <dbReference type="Rhea" id="RHEA-COMP:9667"/>
        <dbReference type="Rhea" id="RHEA-COMP:9698"/>
        <dbReference type="ChEBI" id="CHEBI:30616"/>
        <dbReference type="ChEBI" id="CHEBI:33019"/>
        <dbReference type="ChEBI" id="CHEBI:57844"/>
        <dbReference type="ChEBI" id="CHEBI:78442"/>
        <dbReference type="ChEBI" id="CHEBI:78530"/>
        <dbReference type="ChEBI" id="CHEBI:456215"/>
        <dbReference type="EC" id="6.1.1.10"/>
    </reaction>
</comment>
<proteinExistence type="inferred from homology"/>
<dbReference type="EMBL" id="CP107567">
    <property type="protein sequence ID" value="UYQ60600.1"/>
    <property type="molecule type" value="Genomic_DNA"/>
</dbReference>
<dbReference type="PANTHER" id="PTHR45765:SF1">
    <property type="entry name" value="METHIONINE--TRNA LIGASE, CYTOPLASMIC"/>
    <property type="match status" value="1"/>
</dbReference>
<evidence type="ECO:0000256" key="7">
    <source>
        <dbReference type="RuleBase" id="RU363039"/>
    </source>
</evidence>
<dbReference type="InterPro" id="IPR029038">
    <property type="entry name" value="MetRS_Zn"/>
</dbReference>
<accession>A0ABY6I2T8</accession>
<dbReference type="InterPro" id="IPR023458">
    <property type="entry name" value="Met-tRNA_ligase_1"/>
</dbReference>
<keyword evidence="10" id="KW-1185">Reference proteome</keyword>
<dbReference type="Gene3D" id="3.40.50.620">
    <property type="entry name" value="HUPs"/>
    <property type="match status" value="1"/>
</dbReference>
<dbReference type="RefSeq" id="WP_264241806.1">
    <property type="nucleotide sequence ID" value="NZ_CP107567.1"/>
</dbReference>
<evidence type="ECO:0000256" key="3">
    <source>
        <dbReference type="ARBA" id="ARBA00022840"/>
    </source>
</evidence>
<evidence type="ECO:0000256" key="4">
    <source>
        <dbReference type="ARBA" id="ARBA00022917"/>
    </source>
</evidence>
<gene>
    <name evidence="9" type="ORF">OGH68_03370</name>
</gene>
<feature type="domain" description="Methionyl/Leucyl tRNA synthetase" evidence="8">
    <location>
        <begin position="7"/>
        <end position="373"/>
    </location>
</feature>
<comment type="similarity">
    <text evidence="7">Belongs to the class-I aminoacyl-tRNA synthetase family.</text>
</comment>
<dbReference type="Pfam" id="PF09334">
    <property type="entry name" value="tRNA-synt_1g"/>
    <property type="match status" value="1"/>
</dbReference>
<keyword evidence="2 7" id="KW-0547">Nucleotide-binding</keyword>
<evidence type="ECO:0000259" key="8">
    <source>
        <dbReference type="Pfam" id="PF09334"/>
    </source>
</evidence>
<dbReference type="SUPFAM" id="SSF52374">
    <property type="entry name" value="Nucleotidylyl transferase"/>
    <property type="match status" value="1"/>
</dbReference>
<evidence type="ECO:0000256" key="6">
    <source>
        <dbReference type="ARBA" id="ARBA00047364"/>
    </source>
</evidence>
<dbReference type="GO" id="GO:0016874">
    <property type="term" value="F:ligase activity"/>
    <property type="evidence" value="ECO:0007669"/>
    <property type="project" value="UniProtKB-KW"/>
</dbReference>
<evidence type="ECO:0000313" key="9">
    <source>
        <dbReference type="EMBL" id="UYQ60600.1"/>
    </source>
</evidence>
<keyword evidence="1 7" id="KW-0436">Ligase</keyword>
<sequence>MNTPLWITATPPAPCAELEIGHLAGPYVAADVLARFLRADGERVLFTTGTADHTASVEAKALRVHRNPAAVADGYRASITADWRHAAVEFDHIVHPRRDRGYARWIQGLFRRLHADGAVVMRSRPMPYCASCERWLHGALVTGGCPHCRATSEGGMCRACARPNDGGVLTDPFCGLCGAAPQTRRSRRPYLVLEQFREPLADYWAASELPPRLAVLCETLVEDGLPDVAVGHPGSWGIPVPVDGFDGHRIDGCFEAAAMHLFGQGFDSRPLPERTAHFGGFGHTFCHAVLLPALLLAQGVKLPQDFYVNETYAAAQAPDEAWALDLLIEYGSDTLRRHVLEGRPAARRTDFRMDDLARTRQTLTGTWNGWLNRLFEAVQEENAGLVPEAAPGGAGWDTQLRRLHRAVDDLRDAYAPEAFDPRRAVLLLDEIVLSTADFGYANAHQRRRPGADGRHHPSLTAQLSVAAALSAWAGPVMPEGSKRLASALRIEPGGPVTADALAVPASGTRLARLSGPVFGF</sequence>
<dbReference type="PANTHER" id="PTHR45765">
    <property type="entry name" value="METHIONINE--TRNA LIGASE"/>
    <property type="match status" value="1"/>
</dbReference>
<reference evidence="9" key="1">
    <citation type="submission" date="2022-10" db="EMBL/GenBank/DDBJ databases">
        <title>Cytochrome P450 Catalyzes Benzene Ring Formation in the Biosynthesis of Trialkyl-Substituted Aromatic Polyketides.</title>
        <authorList>
            <person name="Zhao E."/>
            <person name="Ge H."/>
        </authorList>
    </citation>
    <scope>NUCLEOTIDE SEQUENCE</scope>
    <source>
        <strain evidence="9">NA0869</strain>
    </source>
</reference>
<keyword evidence="3 7" id="KW-0067">ATP-binding</keyword>
<evidence type="ECO:0000256" key="5">
    <source>
        <dbReference type="ARBA" id="ARBA00023146"/>
    </source>
</evidence>
<organism evidence="9 10">
    <name type="scientific">Streptomyces peucetius</name>
    <dbReference type="NCBI Taxonomy" id="1950"/>
    <lineage>
        <taxon>Bacteria</taxon>
        <taxon>Bacillati</taxon>
        <taxon>Actinomycetota</taxon>
        <taxon>Actinomycetes</taxon>
        <taxon>Kitasatosporales</taxon>
        <taxon>Streptomycetaceae</taxon>
        <taxon>Streptomyces</taxon>
    </lineage>
</organism>
<dbReference type="Gene3D" id="2.20.28.20">
    <property type="entry name" value="Methionyl-tRNA synthetase, Zn-domain"/>
    <property type="match status" value="1"/>
</dbReference>
<evidence type="ECO:0000256" key="1">
    <source>
        <dbReference type="ARBA" id="ARBA00022598"/>
    </source>
</evidence>